<protein>
    <submittedName>
        <fullName evidence="20">TonB-dependent siderophore receptor</fullName>
    </submittedName>
</protein>
<keyword evidence="11 14" id="KW-0472">Membrane</keyword>
<evidence type="ECO:0000313" key="20">
    <source>
        <dbReference type="EMBL" id="CEA06136.1"/>
    </source>
</evidence>
<dbReference type="NCBIfam" id="TIGR01783">
    <property type="entry name" value="TonB-siderophor"/>
    <property type="match status" value="1"/>
</dbReference>
<dbReference type="SUPFAM" id="SSF56935">
    <property type="entry name" value="Porins"/>
    <property type="match status" value="1"/>
</dbReference>
<dbReference type="InterPro" id="IPR036942">
    <property type="entry name" value="Beta-barrel_TonB_sf"/>
</dbReference>
<dbReference type="Gene3D" id="2.170.130.10">
    <property type="entry name" value="TonB-dependent receptor, plug domain"/>
    <property type="match status" value="1"/>
</dbReference>
<accession>A0A078MMY5</accession>
<dbReference type="PATRIC" id="fig|1461581.3.peg.2478"/>
<dbReference type="InterPro" id="IPR012910">
    <property type="entry name" value="Plug_dom"/>
</dbReference>
<comment type="subcellular location">
    <subcellularLocation>
        <location evidence="1 14">Cell outer membrane</location>
        <topology evidence="1 14">Multi-pass membrane protein</topology>
    </subcellularLocation>
</comment>
<evidence type="ECO:0000256" key="5">
    <source>
        <dbReference type="ARBA" id="ARBA00022496"/>
    </source>
</evidence>
<dbReference type="GO" id="GO:0015891">
    <property type="term" value="P:siderophore transport"/>
    <property type="evidence" value="ECO:0007669"/>
    <property type="project" value="InterPro"/>
</dbReference>
<dbReference type="InterPro" id="IPR039426">
    <property type="entry name" value="TonB-dep_rcpt-like"/>
</dbReference>
<evidence type="ECO:0000256" key="3">
    <source>
        <dbReference type="ARBA" id="ARBA00022448"/>
    </source>
</evidence>
<feature type="short sequence motif" description="TonB C-terminal box" evidence="15">
    <location>
        <begin position="719"/>
        <end position="736"/>
    </location>
</feature>
<dbReference type="GO" id="GO:0038023">
    <property type="term" value="F:signaling receptor activity"/>
    <property type="evidence" value="ECO:0007669"/>
    <property type="project" value="InterPro"/>
</dbReference>
<keyword evidence="13 14" id="KW-0998">Cell outer membrane</keyword>
<keyword evidence="4 14" id="KW-1134">Transmembrane beta strand</keyword>
<dbReference type="PROSITE" id="PS01156">
    <property type="entry name" value="TONB_DEPENDENT_REC_2"/>
    <property type="match status" value="1"/>
</dbReference>
<dbReference type="GO" id="GO:0009279">
    <property type="term" value="C:cell outer membrane"/>
    <property type="evidence" value="ECO:0007669"/>
    <property type="project" value="UniProtKB-SubCell"/>
</dbReference>
<keyword evidence="7 17" id="KW-0732">Signal</keyword>
<keyword evidence="8" id="KW-0408">Iron</keyword>
<sequence length="736" mass="80900">MLRIATPFTLALLPLSISLGLSAQTADEAVPDPSRIELPSTYVTGSLGNALGETEGYQASHSSVATKTSMPLLETSQSVSVVTRKQMDDQGAQSVAQALRYTPGLMSSPYGATSRYDYVAMRGITDGSVDNLYLDGQKLLGDSATYSTLQVDPYFLERIDILKGPSSVLYGRSLPGGLVAMTSKKPGYDTRRQLQLSYGSHDYKQAAFDIGAPLDAGRRVNYRLVGVVRDAADKVDDIKSERYALMPSLAVDVTEDTRLTLLAMLQHDPEGGYHGGLPADGTVTSRNGRRISRSFFEGDEGYEKFERHQYMLGYQLEHRFNDVISARQNFQYLDSVVDSGQVYQYGYLPGTDNLDRYYTGADEALHAWSVDNQLQFEFATGEVAHTLVTGLDYQRRKTKVAYDAGYGLAPVNPFTGAEGAAAPVFYHQYDEARFLEQTGLYVQDLISLGNWRLSLGARQDWVDMDFEQTRSMYGNQADDARIDQFSGRVGLLYAFDNGLSPYASFSQSFNPNATGAYNETAPGVFDISLLDPTEGEQTEAGLKFQPPGTQDLYTIALFDLTQSNLANKDSGESFYRAVGEITSRGVELEARFKPIEPVNVLASYTWMDVEYSKDFTSTAGVNNRGNTPNAVAENMAALWADYSFARGPLTGLQLGAGVRYFGKSWADAENTLRIPSYTLFDASVAYDLSQLGATGLGLRVNLNNLTDETYVSACNSLSQCYYGDERNVMATLTYDF</sequence>
<evidence type="ECO:0000256" key="6">
    <source>
        <dbReference type="ARBA" id="ARBA00022692"/>
    </source>
</evidence>
<evidence type="ECO:0000256" key="4">
    <source>
        <dbReference type="ARBA" id="ARBA00022452"/>
    </source>
</evidence>
<evidence type="ECO:0000256" key="16">
    <source>
        <dbReference type="RuleBase" id="RU003357"/>
    </source>
</evidence>
<evidence type="ECO:0000256" key="9">
    <source>
        <dbReference type="ARBA" id="ARBA00023065"/>
    </source>
</evidence>
<keyword evidence="5" id="KW-0410">Iron transport</keyword>
<dbReference type="PANTHER" id="PTHR32552">
    <property type="entry name" value="FERRICHROME IRON RECEPTOR-RELATED"/>
    <property type="match status" value="1"/>
</dbReference>
<dbReference type="Pfam" id="PF07715">
    <property type="entry name" value="Plug"/>
    <property type="match status" value="1"/>
</dbReference>
<evidence type="ECO:0000256" key="8">
    <source>
        <dbReference type="ARBA" id="ARBA00023004"/>
    </source>
</evidence>
<evidence type="ECO:0000256" key="12">
    <source>
        <dbReference type="ARBA" id="ARBA00023170"/>
    </source>
</evidence>
<evidence type="ECO:0000256" key="7">
    <source>
        <dbReference type="ARBA" id="ARBA00022729"/>
    </source>
</evidence>
<evidence type="ECO:0000256" key="1">
    <source>
        <dbReference type="ARBA" id="ARBA00004571"/>
    </source>
</evidence>
<feature type="domain" description="TonB-dependent receptor plug" evidence="19">
    <location>
        <begin position="72"/>
        <end position="177"/>
    </location>
</feature>
<dbReference type="PROSITE" id="PS52016">
    <property type="entry name" value="TONB_DEPENDENT_REC_3"/>
    <property type="match status" value="1"/>
</dbReference>
<dbReference type="OrthoDB" id="127311at2"/>
<keyword evidence="12 20" id="KW-0675">Receptor</keyword>
<dbReference type="FunFam" id="2.170.130.10:FF:000001">
    <property type="entry name" value="Catecholate siderophore TonB-dependent receptor"/>
    <property type="match status" value="1"/>
</dbReference>
<keyword evidence="9" id="KW-0406">Ion transport</keyword>
<organism evidence="20">
    <name type="scientific">Pseudomonas saudimassiliensis</name>
    <dbReference type="NCBI Taxonomy" id="1461581"/>
    <lineage>
        <taxon>Bacteria</taxon>
        <taxon>Pseudomonadati</taxon>
        <taxon>Pseudomonadota</taxon>
        <taxon>Gammaproteobacteria</taxon>
        <taxon>Pseudomonadales</taxon>
        <taxon>Pseudomonadaceae</taxon>
        <taxon>Pseudomonas</taxon>
    </lineage>
</organism>
<proteinExistence type="inferred from homology"/>
<comment type="similarity">
    <text evidence="2 14 16">Belongs to the TonB-dependent receptor family.</text>
</comment>
<keyword evidence="10 16" id="KW-0798">TonB box</keyword>
<dbReference type="Gene3D" id="2.40.170.20">
    <property type="entry name" value="TonB-dependent receptor, beta-barrel domain"/>
    <property type="match status" value="1"/>
</dbReference>
<dbReference type="InterPro" id="IPR037066">
    <property type="entry name" value="Plug_dom_sf"/>
</dbReference>
<dbReference type="AlphaFoldDB" id="A0A078MMY5"/>
<evidence type="ECO:0000259" key="19">
    <source>
        <dbReference type="Pfam" id="PF07715"/>
    </source>
</evidence>
<evidence type="ECO:0000256" key="11">
    <source>
        <dbReference type="ARBA" id="ARBA00023136"/>
    </source>
</evidence>
<dbReference type="GO" id="GO:0015344">
    <property type="term" value="F:siderophore uptake transmembrane transporter activity"/>
    <property type="evidence" value="ECO:0007669"/>
    <property type="project" value="TreeGrafter"/>
</dbReference>
<evidence type="ECO:0000256" key="17">
    <source>
        <dbReference type="SAM" id="SignalP"/>
    </source>
</evidence>
<evidence type="ECO:0000256" key="13">
    <source>
        <dbReference type="ARBA" id="ARBA00023237"/>
    </source>
</evidence>
<dbReference type="CDD" id="cd01347">
    <property type="entry name" value="ligand_gated_channel"/>
    <property type="match status" value="1"/>
</dbReference>
<evidence type="ECO:0000256" key="10">
    <source>
        <dbReference type="ARBA" id="ARBA00023077"/>
    </source>
</evidence>
<evidence type="ECO:0000256" key="15">
    <source>
        <dbReference type="PROSITE-ProRule" id="PRU10144"/>
    </source>
</evidence>
<dbReference type="EMBL" id="LK391969">
    <property type="protein sequence ID" value="CEF27561.1"/>
    <property type="molecule type" value="Genomic_DNA"/>
</dbReference>
<feature type="chain" id="PRO_5007378122" evidence="17">
    <location>
        <begin position="24"/>
        <end position="736"/>
    </location>
</feature>
<keyword evidence="3 14" id="KW-0813">Transport</keyword>
<feature type="domain" description="TonB-dependent receptor-like beta-barrel" evidence="18">
    <location>
        <begin position="253"/>
        <end position="705"/>
    </location>
</feature>
<evidence type="ECO:0000259" key="18">
    <source>
        <dbReference type="Pfam" id="PF00593"/>
    </source>
</evidence>
<dbReference type="Pfam" id="PF00593">
    <property type="entry name" value="TonB_dep_Rec_b-barrel"/>
    <property type="match status" value="1"/>
</dbReference>
<evidence type="ECO:0000256" key="2">
    <source>
        <dbReference type="ARBA" id="ARBA00009810"/>
    </source>
</evidence>
<dbReference type="RefSeq" id="WP_082050045.1">
    <property type="nucleotide sequence ID" value="NZ_LK391969.1"/>
</dbReference>
<gene>
    <name evidence="20" type="ORF">BN1049_02513</name>
</gene>
<keyword evidence="6 14" id="KW-0812">Transmembrane</keyword>
<dbReference type="PANTHER" id="PTHR32552:SF68">
    <property type="entry name" value="FERRICHROME OUTER MEMBRANE TRANSPORTER_PHAGE RECEPTOR"/>
    <property type="match status" value="1"/>
</dbReference>
<dbReference type="InterPro" id="IPR010105">
    <property type="entry name" value="TonB_sidphr_rcpt"/>
</dbReference>
<dbReference type="EMBL" id="LM997413">
    <property type="protein sequence ID" value="CEA06136.1"/>
    <property type="molecule type" value="Genomic_DNA"/>
</dbReference>
<feature type="signal peptide" evidence="17">
    <location>
        <begin position="1"/>
        <end position="23"/>
    </location>
</feature>
<reference evidence="20" key="1">
    <citation type="submission" date="2014-07" db="EMBL/GenBank/DDBJ databases">
        <authorList>
            <person name="Urmite Genomes Urmite Genomes"/>
        </authorList>
    </citation>
    <scope>NUCLEOTIDE SEQUENCE</scope>
    <source>
        <strain evidence="20">12M76_air</strain>
    </source>
</reference>
<name>A0A078MMY5_9PSED</name>
<dbReference type="InterPro" id="IPR010917">
    <property type="entry name" value="TonB_rcpt_CS"/>
</dbReference>
<evidence type="ECO:0000256" key="14">
    <source>
        <dbReference type="PROSITE-ProRule" id="PRU01360"/>
    </source>
</evidence>
<dbReference type="InterPro" id="IPR000531">
    <property type="entry name" value="Beta-barrel_TonB"/>
</dbReference>